<evidence type="ECO:0008006" key="3">
    <source>
        <dbReference type="Google" id="ProtNLM"/>
    </source>
</evidence>
<sequence length="53" mass="5991">MHGQLIGILVIGSSRRNYTLRDSWTAQLTTTGTFSSSFHLVPEEGYVPEFLLY</sequence>
<evidence type="ECO:0000313" key="2">
    <source>
        <dbReference type="Proteomes" id="UP001154282"/>
    </source>
</evidence>
<protein>
    <recommendedName>
        <fullName evidence="3">Hexosyltransferase</fullName>
    </recommendedName>
</protein>
<keyword evidence="2" id="KW-1185">Reference proteome</keyword>
<dbReference type="Proteomes" id="UP001154282">
    <property type="component" value="Unassembled WGS sequence"/>
</dbReference>
<name>A0AAV0LJR8_9ROSI</name>
<proteinExistence type="predicted"/>
<accession>A0AAV0LJR8</accession>
<evidence type="ECO:0000313" key="1">
    <source>
        <dbReference type="EMBL" id="CAI0434585.1"/>
    </source>
</evidence>
<comment type="caution">
    <text evidence="1">The sequence shown here is derived from an EMBL/GenBank/DDBJ whole genome shotgun (WGS) entry which is preliminary data.</text>
</comment>
<dbReference type="AlphaFoldDB" id="A0AAV0LJR8"/>
<reference evidence="1" key="1">
    <citation type="submission" date="2022-08" db="EMBL/GenBank/DDBJ databases">
        <authorList>
            <person name="Gutierrez-Valencia J."/>
        </authorList>
    </citation>
    <scope>NUCLEOTIDE SEQUENCE</scope>
</reference>
<dbReference type="EMBL" id="CAMGYJ010000006">
    <property type="protein sequence ID" value="CAI0434585.1"/>
    <property type="molecule type" value="Genomic_DNA"/>
</dbReference>
<organism evidence="1 2">
    <name type="scientific">Linum tenue</name>
    <dbReference type="NCBI Taxonomy" id="586396"/>
    <lineage>
        <taxon>Eukaryota</taxon>
        <taxon>Viridiplantae</taxon>
        <taxon>Streptophyta</taxon>
        <taxon>Embryophyta</taxon>
        <taxon>Tracheophyta</taxon>
        <taxon>Spermatophyta</taxon>
        <taxon>Magnoliopsida</taxon>
        <taxon>eudicotyledons</taxon>
        <taxon>Gunneridae</taxon>
        <taxon>Pentapetalae</taxon>
        <taxon>rosids</taxon>
        <taxon>fabids</taxon>
        <taxon>Malpighiales</taxon>
        <taxon>Linaceae</taxon>
        <taxon>Linum</taxon>
    </lineage>
</organism>
<gene>
    <name evidence="1" type="ORF">LITE_LOCUS24316</name>
</gene>